<protein>
    <submittedName>
        <fullName evidence="1">Uncharacterized protein</fullName>
    </submittedName>
</protein>
<reference evidence="1" key="1">
    <citation type="journal article" date="2021" name="Proc. Natl. Acad. Sci. U.S.A.">
        <title>A Catalog of Tens of Thousands of Viruses from Human Metagenomes Reveals Hidden Associations with Chronic Diseases.</title>
        <authorList>
            <person name="Tisza M.J."/>
            <person name="Buck C.B."/>
        </authorList>
    </citation>
    <scope>NUCLEOTIDE SEQUENCE</scope>
    <source>
        <strain evidence="1">Ct3q24</strain>
    </source>
</reference>
<name>A0A8S5SEU1_9CAUD</name>
<accession>A0A8S5SEU1</accession>
<proteinExistence type="predicted"/>
<sequence>MGLQNMLTCTPSSRCMYREYRSIAVFSIFLSAL</sequence>
<evidence type="ECO:0000313" key="1">
    <source>
        <dbReference type="EMBL" id="DAF49331.1"/>
    </source>
</evidence>
<organism evidence="1">
    <name type="scientific">Siphoviridae sp. ct3q24</name>
    <dbReference type="NCBI Taxonomy" id="2827772"/>
    <lineage>
        <taxon>Viruses</taxon>
        <taxon>Duplodnaviria</taxon>
        <taxon>Heunggongvirae</taxon>
        <taxon>Uroviricota</taxon>
        <taxon>Caudoviricetes</taxon>
    </lineage>
</organism>
<dbReference type="EMBL" id="BK032580">
    <property type="protein sequence ID" value="DAF49331.1"/>
    <property type="molecule type" value="Genomic_DNA"/>
</dbReference>